<dbReference type="InterPro" id="IPR013701">
    <property type="entry name" value="Lhr-like_DEAD/DEAH_assoc"/>
</dbReference>
<organism evidence="11 12">
    <name type="scientific">Paenibacillus curdlanolyticus YK9</name>
    <dbReference type="NCBI Taxonomy" id="717606"/>
    <lineage>
        <taxon>Bacteria</taxon>
        <taxon>Bacillati</taxon>
        <taxon>Bacillota</taxon>
        <taxon>Bacilli</taxon>
        <taxon>Bacillales</taxon>
        <taxon>Paenibacillaceae</taxon>
        <taxon>Paenibacillus</taxon>
    </lineage>
</organism>
<keyword evidence="4 11" id="KW-0347">Helicase</keyword>
<dbReference type="InterPro" id="IPR055367">
    <property type="entry name" value="WH4_Lhr"/>
</dbReference>
<dbReference type="OrthoDB" id="9774462at2"/>
<dbReference type="GO" id="GO:0006281">
    <property type="term" value="P:DNA repair"/>
    <property type="evidence" value="ECO:0007669"/>
    <property type="project" value="UniProtKB-KW"/>
</dbReference>
<evidence type="ECO:0000256" key="2">
    <source>
        <dbReference type="ARBA" id="ARBA00022763"/>
    </source>
</evidence>
<dbReference type="PROSITE" id="PS51194">
    <property type="entry name" value="HELICASE_CTER"/>
    <property type="match status" value="1"/>
</dbReference>
<reference evidence="11 12" key="1">
    <citation type="submission" date="2010-07" db="EMBL/GenBank/DDBJ databases">
        <title>The draft genome of Paenibacillus curdlanolyticus YK9.</title>
        <authorList>
            <consortium name="US DOE Joint Genome Institute (JGI-PGF)"/>
            <person name="Lucas S."/>
            <person name="Copeland A."/>
            <person name="Lapidus A."/>
            <person name="Cheng J.-F."/>
            <person name="Bruce D."/>
            <person name="Goodwin L."/>
            <person name="Pitluck S."/>
            <person name="Land M.L."/>
            <person name="Hauser L."/>
            <person name="Chang Y.-J."/>
            <person name="Jeffries C."/>
            <person name="Anderson I.J."/>
            <person name="Johnson E."/>
            <person name="Loganathan U."/>
            <person name="Mulhopadhyay B."/>
            <person name="Kyrpides N."/>
            <person name="Woyke T.J."/>
        </authorList>
    </citation>
    <scope>NUCLEOTIDE SEQUENCE [LARGE SCALE GENOMIC DNA]</scope>
    <source>
        <strain evidence="11 12">YK9</strain>
    </source>
</reference>
<dbReference type="InterPro" id="IPR045628">
    <property type="entry name" value="Lhr_WH_dom"/>
</dbReference>
<dbReference type="EMBL" id="AEDD01000002">
    <property type="protein sequence ID" value="EFM12329.1"/>
    <property type="molecule type" value="Genomic_DNA"/>
</dbReference>
<evidence type="ECO:0000313" key="11">
    <source>
        <dbReference type="EMBL" id="EFM12329.1"/>
    </source>
</evidence>
<dbReference type="SUPFAM" id="SSF52540">
    <property type="entry name" value="P-loop containing nucleoside triphosphate hydrolases"/>
    <property type="match status" value="1"/>
</dbReference>
<evidence type="ECO:0000256" key="4">
    <source>
        <dbReference type="ARBA" id="ARBA00022806"/>
    </source>
</evidence>
<dbReference type="InterPro" id="IPR027417">
    <property type="entry name" value="P-loop_NTPase"/>
</dbReference>
<sequence>MQNNALESFHPVIADWFTSSFGQPTDVQARAWQSIRHRQHTLIAAPTGSGKTLAALLPCLDAVVREKLQSRSKASDEQAARFEPGVRVLYLSPLKALNNDVHDHLRAFIEAIDKRASERETSWPGIRCAVRTGDTPSSQRTAMTKRPPEVLLTTPESLFILLTSTGGRDMLRTVQYVIVDEIHDLAADKRGAHLSLSLERLVHLCGRPVQRIGVSATQKPLWRVARFLGGWEERSDADSHPMDSSLPIDNAVPAAVRDQSHPLGYLPRPVSIIESTMTKLMQVSVTMPDMSKPAATREAVWQPILERLFALMEGSRTVLLFVNSRRICERLCLRLNDASGYEMARAHHGSMAKERRLEAERLLKAGELRCIVATSSLELGIDVGHVDLVLQIDPPSDAAAGIQRIGRAGHSVGDTSRGAIIVRHRGALAEAAVLSRLIALREIEPIHLPEQPLDVLSQHTVAMAANADWTVLALYRLIVQSDTFRAFPYERLIAMLQVLSGFYPFARPLLDWNRDADLLTGRRSGGIAALTGAGTIPSSSAYPVHHLDSRAHLGELDEEYVQESRVGDVFQLGSNNWMIRRIDKDRVYVAEAANSFSEIPFWRNEAGGRSIALGMQVGAFIRELADRLALSNQPEGSEQREIGDPTETDIAVMQWLHEEYGMDSVSAEQLIGYIRSQHAFCGLPTDRRIIVEHYRDVSNQTHIIIHNPFGRRVNRTWLLAIERQFEQLLPYRLYGNAKDNGIEFVLPEWDPSWLQTIWHVAPGNLESLLKEAITGSPLLAIAFRHLAETSLLLSRSFTRTPLWQKRLRSEELLKEALPYAAQFPFLDEAMRECLNSYLDLEGLRGLLQAIGAGEFEFVMRETAYPSPMATQFIAEYVNMRIYEGDGLDDAVRMQLLNVSRELAGSVFGADAVRGVVTPEVVESERVKLSIADRTAANSTELIALLKRYGDRGIDEIIRWTGASGLAWVEELSQQGVISQIDVGQPGSDGPQRWICRDECELYAAFPEDPASVTFIIGRFAEHELSVTEPELCDRYPQLSLQSAREAVDLLLSQGRLEQAPFASDAAERLWTGRKTAARLIRLSIGEARNRTQPVHPSRWLVQMATRQYALSGMQVRGEEGLRAVISKLQGLYLPLSHWESIVFPSRIADYRADQLDLLCATGDVIWLGSKASGDKEGRVAFFLAEDKPLYEPYIHDLDKRESEQSPLLQRLRTGGAAFLTKLARDEGRTPSETLQSLLLLVWEGQASNDQFAPLRLHAGKKQRDWAKAGSGLGRWYWTGGLVETAESSAAEVAQTLPREPSAMHWVRHLLDSYGIVTKELVSAVAPFQWDRLLPMLKQLEAWGTVTRGMFVDGEATMQFTTPAIAEAVRAAVPSAGDHGITVVSAVDPVNPYGLIADWPRAANTQFARKNGHFLVMRGAQWLYWIENNGRRIRVMDETVHAENSLPDPEALRIALSAILRRQQLSKVIIEQWNSEPIISREAGQQLLQIGAEKDGQRLVLWPSTLR</sequence>
<dbReference type="InterPro" id="IPR011545">
    <property type="entry name" value="DEAD/DEAH_box_helicase_dom"/>
</dbReference>
<keyword evidence="6" id="KW-0238">DNA-binding</keyword>
<keyword evidence="7" id="KW-0234">DNA repair</keyword>
<dbReference type="GO" id="GO:0016887">
    <property type="term" value="F:ATP hydrolysis activity"/>
    <property type="evidence" value="ECO:0007669"/>
    <property type="project" value="TreeGrafter"/>
</dbReference>
<dbReference type="InterPro" id="IPR055368">
    <property type="entry name" value="WH3_Lhr"/>
</dbReference>
<feature type="domain" description="Helicase C-terminal" evidence="10">
    <location>
        <begin position="304"/>
        <end position="454"/>
    </location>
</feature>
<dbReference type="Pfam" id="PF08494">
    <property type="entry name" value="DEAD_assoc"/>
    <property type="match status" value="1"/>
</dbReference>
<accession>E0I5T7</accession>
<dbReference type="GO" id="GO:0005524">
    <property type="term" value="F:ATP binding"/>
    <property type="evidence" value="ECO:0007669"/>
    <property type="project" value="UniProtKB-KW"/>
</dbReference>
<dbReference type="InterPro" id="IPR014001">
    <property type="entry name" value="Helicase_ATP-bd"/>
</dbReference>
<evidence type="ECO:0000256" key="7">
    <source>
        <dbReference type="ARBA" id="ARBA00023204"/>
    </source>
</evidence>
<evidence type="ECO:0000259" key="9">
    <source>
        <dbReference type="PROSITE" id="PS51192"/>
    </source>
</evidence>
<evidence type="ECO:0000259" key="10">
    <source>
        <dbReference type="PROSITE" id="PS51194"/>
    </source>
</evidence>
<dbReference type="Gene3D" id="3.40.50.300">
    <property type="entry name" value="P-loop containing nucleotide triphosphate hydrolases"/>
    <property type="match status" value="2"/>
</dbReference>
<keyword evidence="8" id="KW-0413">Isomerase</keyword>
<evidence type="ECO:0000256" key="6">
    <source>
        <dbReference type="ARBA" id="ARBA00023125"/>
    </source>
</evidence>
<dbReference type="PANTHER" id="PTHR47962:SF5">
    <property type="entry name" value="ATP-DEPENDENT HELICASE LHR-RELATED"/>
    <property type="match status" value="1"/>
</dbReference>
<protein>
    <submittedName>
        <fullName evidence="11">DEAD/DEAH box helicase domain protein</fullName>
    </submittedName>
</protein>
<dbReference type="SMART" id="SM00490">
    <property type="entry name" value="HELICc"/>
    <property type="match status" value="1"/>
</dbReference>
<dbReference type="CDD" id="cd17922">
    <property type="entry name" value="DEXHc_LHR-like"/>
    <property type="match status" value="1"/>
</dbReference>
<keyword evidence="2" id="KW-0227">DNA damage</keyword>
<keyword evidence="12" id="KW-1185">Reference proteome</keyword>
<dbReference type="PANTHER" id="PTHR47962">
    <property type="entry name" value="ATP-DEPENDENT HELICASE LHR-RELATED-RELATED"/>
    <property type="match status" value="1"/>
</dbReference>
<dbReference type="Pfam" id="PF00271">
    <property type="entry name" value="Helicase_C"/>
    <property type="match status" value="1"/>
</dbReference>
<dbReference type="Pfam" id="PF19306">
    <property type="entry name" value="WHD_Lhr"/>
    <property type="match status" value="1"/>
</dbReference>
<dbReference type="SMART" id="SM00487">
    <property type="entry name" value="DEXDc"/>
    <property type="match status" value="1"/>
</dbReference>
<dbReference type="GO" id="GO:0003677">
    <property type="term" value="F:DNA binding"/>
    <property type="evidence" value="ECO:0007669"/>
    <property type="project" value="UniProtKB-KW"/>
</dbReference>
<evidence type="ECO:0000256" key="8">
    <source>
        <dbReference type="ARBA" id="ARBA00023235"/>
    </source>
</evidence>
<dbReference type="Proteomes" id="UP000005387">
    <property type="component" value="Unassembled WGS sequence"/>
</dbReference>
<evidence type="ECO:0000256" key="5">
    <source>
        <dbReference type="ARBA" id="ARBA00022840"/>
    </source>
</evidence>
<dbReference type="eggNOG" id="COG1201">
    <property type="taxonomic scope" value="Bacteria"/>
</dbReference>
<dbReference type="Pfam" id="PF23234">
    <property type="entry name" value="WHD_4th_Lhr"/>
    <property type="match status" value="1"/>
</dbReference>
<keyword evidence="5" id="KW-0067">ATP-binding</keyword>
<dbReference type="Pfam" id="PF23235">
    <property type="entry name" value="WHD_3rd_Lhr"/>
    <property type="match status" value="1"/>
</dbReference>
<keyword evidence="1" id="KW-0547">Nucleotide-binding</keyword>
<dbReference type="InterPro" id="IPR001650">
    <property type="entry name" value="Helicase_C-like"/>
</dbReference>
<feature type="domain" description="Helicase ATP-binding" evidence="9">
    <location>
        <begin position="32"/>
        <end position="236"/>
    </location>
</feature>
<keyword evidence="3" id="KW-0378">Hydrolase</keyword>
<dbReference type="InterPro" id="IPR052511">
    <property type="entry name" value="ATP-dep_Helicase"/>
</dbReference>
<dbReference type="STRING" id="717606.PaecuDRAFT_1009"/>
<evidence type="ECO:0000256" key="1">
    <source>
        <dbReference type="ARBA" id="ARBA00022741"/>
    </source>
</evidence>
<proteinExistence type="predicted"/>
<dbReference type="RefSeq" id="WP_006037024.1">
    <property type="nucleotide sequence ID" value="NZ_AEDD01000002.1"/>
</dbReference>
<evidence type="ECO:0000313" key="12">
    <source>
        <dbReference type="Proteomes" id="UP000005387"/>
    </source>
</evidence>
<name>E0I5T7_9BACL</name>
<dbReference type="Pfam" id="PF00270">
    <property type="entry name" value="DEAD"/>
    <property type="match status" value="1"/>
</dbReference>
<dbReference type="PROSITE" id="PS51192">
    <property type="entry name" value="HELICASE_ATP_BIND_1"/>
    <property type="match status" value="1"/>
</dbReference>
<dbReference type="GO" id="GO:0004386">
    <property type="term" value="F:helicase activity"/>
    <property type="evidence" value="ECO:0007669"/>
    <property type="project" value="UniProtKB-KW"/>
</dbReference>
<evidence type="ECO:0000256" key="3">
    <source>
        <dbReference type="ARBA" id="ARBA00022801"/>
    </source>
</evidence>
<gene>
    <name evidence="11" type="ORF">PaecuDRAFT_1009</name>
</gene>